<protein>
    <submittedName>
        <fullName evidence="3">Uncharacterized protein</fullName>
    </submittedName>
</protein>
<proteinExistence type="predicted"/>
<dbReference type="Proteomes" id="UP000887565">
    <property type="component" value="Unplaced"/>
</dbReference>
<accession>A0A915HMI6</accession>
<dbReference type="AlphaFoldDB" id="A0A915HMI6"/>
<keyword evidence="2" id="KW-1185">Reference proteome</keyword>
<evidence type="ECO:0000313" key="2">
    <source>
        <dbReference type="Proteomes" id="UP000887565"/>
    </source>
</evidence>
<evidence type="ECO:0000256" key="1">
    <source>
        <dbReference type="SAM" id="MobiDB-lite"/>
    </source>
</evidence>
<organism evidence="2 3">
    <name type="scientific">Romanomermis culicivorax</name>
    <name type="common">Nematode worm</name>
    <dbReference type="NCBI Taxonomy" id="13658"/>
    <lineage>
        <taxon>Eukaryota</taxon>
        <taxon>Metazoa</taxon>
        <taxon>Ecdysozoa</taxon>
        <taxon>Nematoda</taxon>
        <taxon>Enoplea</taxon>
        <taxon>Dorylaimia</taxon>
        <taxon>Mermithida</taxon>
        <taxon>Mermithoidea</taxon>
        <taxon>Mermithidae</taxon>
        <taxon>Romanomermis</taxon>
    </lineage>
</organism>
<sequence length="263" mass="30191">MDTIIKLKLANPTQLMNITPQYLINLWEFLQRDNYVPKPDAKNEARFKKLLNSAIVDISEKDKSSEDESESNSNDESSEDKSSVSISAKISEQDKSRNDSSRQSSELAPLQESAFTNAAEFCDKDKSGIDSRKRRMEDSEIPSKVFRICETTNSNENSPLAVWININSSISQENGLDFKRFLQKCVRDVVENFSLYFIPRFLRTVQISADQFLVVCLDRFSFDWLRDQISKNKFDNVELSLLTSKMEAQFELMVNFSISSNVL</sequence>
<evidence type="ECO:0000313" key="3">
    <source>
        <dbReference type="WBParaSite" id="nRc.2.0.1.t02894-RA"/>
    </source>
</evidence>
<reference evidence="3" key="1">
    <citation type="submission" date="2022-11" db="UniProtKB">
        <authorList>
            <consortium name="WormBaseParasite"/>
        </authorList>
    </citation>
    <scope>IDENTIFICATION</scope>
</reference>
<feature type="region of interest" description="Disordered" evidence="1">
    <location>
        <begin position="60"/>
        <end position="109"/>
    </location>
</feature>
<dbReference type="WBParaSite" id="nRc.2.0.1.t02894-RA">
    <property type="protein sequence ID" value="nRc.2.0.1.t02894-RA"/>
    <property type="gene ID" value="nRc.2.0.1.g02894"/>
</dbReference>
<name>A0A915HMI6_ROMCU</name>
<feature type="compositionally biased region" description="Basic and acidic residues" evidence="1">
    <location>
        <begin position="91"/>
        <end position="100"/>
    </location>
</feature>